<evidence type="ECO:0000256" key="1">
    <source>
        <dbReference type="SAM" id="SignalP"/>
    </source>
</evidence>
<accession>A0A0C9UN87</accession>
<feature type="signal peptide" evidence="1">
    <location>
        <begin position="1"/>
        <end position="20"/>
    </location>
</feature>
<dbReference type="InterPro" id="IPR029045">
    <property type="entry name" value="ClpP/crotonase-like_dom_sf"/>
</dbReference>
<evidence type="ECO:0000259" key="2">
    <source>
        <dbReference type="Pfam" id="PF03572"/>
    </source>
</evidence>
<name>A0A0C9UN87_SPHS4</name>
<dbReference type="GO" id="GO:0006508">
    <property type="term" value="P:proteolysis"/>
    <property type="evidence" value="ECO:0007669"/>
    <property type="project" value="InterPro"/>
</dbReference>
<dbReference type="EMBL" id="KN837179">
    <property type="protein sequence ID" value="KIJ36329.1"/>
    <property type="molecule type" value="Genomic_DNA"/>
</dbReference>
<feature type="domain" description="Tail specific protease" evidence="2">
    <location>
        <begin position="368"/>
        <end position="562"/>
    </location>
</feature>
<dbReference type="Gene3D" id="3.90.226.10">
    <property type="entry name" value="2-enoyl-CoA Hydratase, Chain A, domain 1"/>
    <property type="match status" value="1"/>
</dbReference>
<dbReference type="HOGENOM" id="CLU_019851_0_0_1"/>
<dbReference type="PANTHER" id="PTHR37049">
    <property type="entry name" value="PEPTIDASE S41 FAMILY PROTEIN"/>
    <property type="match status" value="1"/>
</dbReference>
<evidence type="ECO:0000313" key="3">
    <source>
        <dbReference type="EMBL" id="KIJ36329.1"/>
    </source>
</evidence>
<protein>
    <recommendedName>
        <fullName evidence="2">Tail specific protease domain-containing protein</fullName>
    </recommendedName>
</protein>
<dbReference type="PANTHER" id="PTHR37049:SF4">
    <property type="entry name" value="RHODANESE DOMAIN-CONTAINING PROTEIN"/>
    <property type="match status" value="1"/>
</dbReference>
<keyword evidence="4" id="KW-1185">Reference proteome</keyword>
<sequence>MYSLLRSFAAIASLVYSANGAPAADPCVAIGGQKWVAPAAVRACFQSFPLNETRRSNVIDVVNKTFSFQTSINYQIQAPPPFAQDVHVDIASELKRIRAQKYASELDFHVDLSRTVKRLQDGHTVYQDLCYDSSFLTFLPFPVVAVTENGLQTIRIAPEAFNVTSVEFADEIAQWQQISGLNFAQYSGAFVLLINGQDPWDAVNANTQITGSFQAFTTRQNKFFSSYIIGTPFTYRMGDFAQLSLPLTDSVVLTVIRPGRILPETITVPYRSRIGSATVAFTDGPSFRAGNCFATASTNGVNLNDQALVQPFVQGFQPPISSKDLRRPMNAIINEAPLTDIALPPTLSPINPVSGSGGLLFFELDDKKTGVLALASFQTAGFDQMETQLLAGLQQLKSDGMTRLIVDVTNNGGGFICIAHWLHRIIIGPNPDSVPQAGLDTKARDQEIARLIVDAIVAGADPQEQLLYNGVNWRSANGTNFTPQTNWLEPPVDLTINGHADAFSQRLGQECQPFDMTPPDTQIFAPQNIVLVNNGLCASSCALFTITLSKHYNITSVVVGGQQGTVQQYTGTVGGQSSDFSTMDTEVKSVGLKNNSLAPPDFITNSIQGITWRLGFGIDDPTQPEEWQEHFATINWPVPAAQVNNPKALWNAIASKTFKS</sequence>
<evidence type="ECO:0000313" key="4">
    <source>
        <dbReference type="Proteomes" id="UP000054279"/>
    </source>
</evidence>
<keyword evidence="1" id="KW-0732">Signal</keyword>
<gene>
    <name evidence="3" type="ORF">M422DRAFT_782247</name>
</gene>
<organism evidence="3 4">
    <name type="scientific">Sphaerobolus stellatus (strain SS14)</name>
    <dbReference type="NCBI Taxonomy" id="990650"/>
    <lineage>
        <taxon>Eukaryota</taxon>
        <taxon>Fungi</taxon>
        <taxon>Dikarya</taxon>
        <taxon>Basidiomycota</taxon>
        <taxon>Agaricomycotina</taxon>
        <taxon>Agaricomycetes</taxon>
        <taxon>Phallomycetidae</taxon>
        <taxon>Geastrales</taxon>
        <taxon>Sphaerobolaceae</taxon>
        <taxon>Sphaerobolus</taxon>
    </lineage>
</organism>
<feature type="chain" id="PRO_5002204263" description="Tail specific protease domain-containing protein" evidence="1">
    <location>
        <begin position="21"/>
        <end position="660"/>
    </location>
</feature>
<proteinExistence type="predicted"/>
<dbReference type="AlphaFoldDB" id="A0A0C9UN87"/>
<dbReference type="InterPro" id="IPR052766">
    <property type="entry name" value="S41A_metabolite_peptidase"/>
</dbReference>
<dbReference type="OrthoDB" id="27214at2759"/>
<reference evidence="3 4" key="1">
    <citation type="submission" date="2014-06" db="EMBL/GenBank/DDBJ databases">
        <title>Evolutionary Origins and Diversification of the Mycorrhizal Mutualists.</title>
        <authorList>
            <consortium name="DOE Joint Genome Institute"/>
            <consortium name="Mycorrhizal Genomics Consortium"/>
            <person name="Kohler A."/>
            <person name="Kuo A."/>
            <person name="Nagy L.G."/>
            <person name="Floudas D."/>
            <person name="Copeland A."/>
            <person name="Barry K.W."/>
            <person name="Cichocki N."/>
            <person name="Veneault-Fourrey C."/>
            <person name="LaButti K."/>
            <person name="Lindquist E.A."/>
            <person name="Lipzen A."/>
            <person name="Lundell T."/>
            <person name="Morin E."/>
            <person name="Murat C."/>
            <person name="Riley R."/>
            <person name="Ohm R."/>
            <person name="Sun H."/>
            <person name="Tunlid A."/>
            <person name="Henrissat B."/>
            <person name="Grigoriev I.V."/>
            <person name="Hibbett D.S."/>
            <person name="Martin F."/>
        </authorList>
    </citation>
    <scope>NUCLEOTIDE SEQUENCE [LARGE SCALE GENOMIC DNA]</scope>
    <source>
        <strain evidence="3 4">SS14</strain>
    </source>
</reference>
<dbReference type="SUPFAM" id="SSF52096">
    <property type="entry name" value="ClpP/crotonase"/>
    <property type="match status" value="1"/>
</dbReference>
<dbReference type="Pfam" id="PF03572">
    <property type="entry name" value="Peptidase_S41"/>
    <property type="match status" value="1"/>
</dbReference>
<dbReference type="InterPro" id="IPR005151">
    <property type="entry name" value="Tail-specific_protease"/>
</dbReference>
<dbReference type="GO" id="GO:0008236">
    <property type="term" value="F:serine-type peptidase activity"/>
    <property type="evidence" value="ECO:0007669"/>
    <property type="project" value="InterPro"/>
</dbReference>
<dbReference type="Proteomes" id="UP000054279">
    <property type="component" value="Unassembled WGS sequence"/>
</dbReference>